<comment type="caution">
    <text evidence="2">The sequence shown here is derived from an EMBL/GenBank/DDBJ whole genome shotgun (WGS) entry which is preliminary data.</text>
</comment>
<gene>
    <name evidence="2" type="ORF">E1298_47395</name>
</gene>
<dbReference type="Gene3D" id="3.20.20.80">
    <property type="entry name" value="Glycosidases"/>
    <property type="match status" value="1"/>
</dbReference>
<evidence type="ECO:0000259" key="1">
    <source>
        <dbReference type="Pfam" id="PF08924"/>
    </source>
</evidence>
<dbReference type="InterPro" id="IPR015020">
    <property type="entry name" value="Rv2525c-like_Glyco_Hydro-like"/>
</dbReference>
<dbReference type="InterPro" id="IPR017853">
    <property type="entry name" value="GH"/>
</dbReference>
<dbReference type="Proteomes" id="UP000294513">
    <property type="component" value="Unassembled WGS sequence"/>
</dbReference>
<protein>
    <submittedName>
        <fullName evidence="2">DUF1906 domain-containing protein</fullName>
    </submittedName>
</protein>
<dbReference type="Pfam" id="PF08924">
    <property type="entry name" value="Rv2525c_GlyHyd-like"/>
    <property type="match status" value="1"/>
</dbReference>
<sequence>MALFGVDYAWGRPGVAALKRAGVKFVCRYLSHDTTGKNLTRAEADELSGAGLWLVVVWESAASRALAGRDAGEADAKDAAGQAASLGMPDGRPIYFAVDFDATEEQQGAINAYLDGAASVIGRE</sequence>
<dbReference type="RefSeq" id="WP_131903916.1">
    <property type="nucleotide sequence ID" value="NZ_SMKU01000769.1"/>
</dbReference>
<feature type="non-terminal residue" evidence="2">
    <location>
        <position position="124"/>
    </location>
</feature>
<keyword evidence="3" id="KW-1185">Reference proteome</keyword>
<reference evidence="2 3" key="1">
    <citation type="submission" date="2019-03" db="EMBL/GenBank/DDBJ databases">
        <title>Draft genome sequences of novel Actinobacteria.</title>
        <authorList>
            <person name="Sahin N."/>
            <person name="Ay H."/>
            <person name="Saygin H."/>
        </authorList>
    </citation>
    <scope>NUCLEOTIDE SEQUENCE [LARGE SCALE GENOMIC DNA]</scope>
    <source>
        <strain evidence="2 3">H3C3</strain>
    </source>
</reference>
<evidence type="ECO:0000313" key="3">
    <source>
        <dbReference type="Proteomes" id="UP000294513"/>
    </source>
</evidence>
<name>A0A4R4ZID0_9ACTN</name>
<proteinExistence type="predicted"/>
<dbReference type="SUPFAM" id="SSF51445">
    <property type="entry name" value="(Trans)glycosidases"/>
    <property type="match status" value="1"/>
</dbReference>
<evidence type="ECO:0000313" key="2">
    <source>
        <dbReference type="EMBL" id="TDD57870.1"/>
    </source>
</evidence>
<dbReference type="AlphaFoldDB" id="A0A4R4ZID0"/>
<accession>A0A4R4ZID0</accession>
<dbReference type="EMBL" id="SMKU01000769">
    <property type="protein sequence ID" value="TDD57870.1"/>
    <property type="molecule type" value="Genomic_DNA"/>
</dbReference>
<dbReference type="OrthoDB" id="514320at2"/>
<feature type="domain" description="Rv2525c-like glycoside hydrolase-like" evidence="1">
    <location>
        <begin position="16"/>
        <end position="123"/>
    </location>
</feature>
<organism evidence="2 3">
    <name type="scientific">Actinomadura rubrisoli</name>
    <dbReference type="NCBI Taxonomy" id="2530368"/>
    <lineage>
        <taxon>Bacteria</taxon>
        <taxon>Bacillati</taxon>
        <taxon>Actinomycetota</taxon>
        <taxon>Actinomycetes</taxon>
        <taxon>Streptosporangiales</taxon>
        <taxon>Thermomonosporaceae</taxon>
        <taxon>Actinomadura</taxon>
    </lineage>
</organism>